<dbReference type="OrthoDB" id="9804753at2"/>
<dbReference type="HAMAP" id="MF_00037">
    <property type="entry name" value="MurB"/>
    <property type="match status" value="1"/>
</dbReference>
<keyword evidence="19" id="KW-1185">Reference proteome</keyword>
<dbReference type="GO" id="GO:0008360">
    <property type="term" value="P:regulation of cell shape"/>
    <property type="evidence" value="ECO:0007669"/>
    <property type="project" value="UniProtKB-KW"/>
</dbReference>
<evidence type="ECO:0000256" key="12">
    <source>
        <dbReference type="ARBA" id="ARBA00023002"/>
    </source>
</evidence>
<dbReference type="NCBIfam" id="NF010480">
    <property type="entry name" value="PRK13905.1"/>
    <property type="match status" value="1"/>
</dbReference>
<evidence type="ECO:0000256" key="5">
    <source>
        <dbReference type="ARBA" id="ARBA00022490"/>
    </source>
</evidence>
<comment type="function">
    <text evidence="2 16">Cell wall formation.</text>
</comment>
<dbReference type="PROSITE" id="PS51387">
    <property type="entry name" value="FAD_PCMH"/>
    <property type="match status" value="1"/>
</dbReference>
<keyword evidence="12 16" id="KW-0560">Oxidoreductase</keyword>
<feature type="active site" evidence="16">
    <location>
        <position position="300"/>
    </location>
</feature>
<evidence type="ECO:0000256" key="16">
    <source>
        <dbReference type="HAMAP-Rule" id="MF_00037"/>
    </source>
</evidence>
<dbReference type="SUPFAM" id="SSF56176">
    <property type="entry name" value="FAD-binding/transporter-associated domain-like"/>
    <property type="match status" value="1"/>
</dbReference>
<gene>
    <name evidence="16" type="primary">murB</name>
    <name evidence="18" type="ORF">SAMN02910417_02229</name>
</gene>
<dbReference type="Proteomes" id="UP000199228">
    <property type="component" value="Unassembled WGS sequence"/>
</dbReference>
<evidence type="ECO:0000256" key="10">
    <source>
        <dbReference type="ARBA" id="ARBA00022960"/>
    </source>
</evidence>
<keyword evidence="11 16" id="KW-0573">Peptidoglycan synthesis</keyword>
<accession>A0A1G6CAL7</accession>
<keyword evidence="10 16" id="KW-0133">Cell shape</keyword>
<dbReference type="RefSeq" id="WP_090174429.1">
    <property type="nucleotide sequence ID" value="NZ_FMXR01000017.1"/>
</dbReference>
<dbReference type="NCBIfam" id="TIGR00179">
    <property type="entry name" value="murB"/>
    <property type="match status" value="1"/>
</dbReference>
<dbReference type="Pfam" id="PF02873">
    <property type="entry name" value="MurB_C"/>
    <property type="match status" value="1"/>
</dbReference>
<dbReference type="InterPro" id="IPR003170">
    <property type="entry name" value="MurB"/>
</dbReference>
<evidence type="ECO:0000256" key="13">
    <source>
        <dbReference type="ARBA" id="ARBA00023306"/>
    </source>
</evidence>
<dbReference type="InterPro" id="IPR036635">
    <property type="entry name" value="MurB_C_sf"/>
</dbReference>
<dbReference type="Pfam" id="PF01565">
    <property type="entry name" value="FAD_binding_4"/>
    <property type="match status" value="1"/>
</dbReference>
<evidence type="ECO:0000256" key="11">
    <source>
        <dbReference type="ARBA" id="ARBA00022984"/>
    </source>
</evidence>
<dbReference type="AlphaFoldDB" id="A0A1G6CAL7"/>
<evidence type="ECO:0000313" key="19">
    <source>
        <dbReference type="Proteomes" id="UP000199228"/>
    </source>
</evidence>
<dbReference type="GO" id="GO:0008762">
    <property type="term" value="F:UDP-N-acetylmuramate dehydrogenase activity"/>
    <property type="evidence" value="ECO:0007669"/>
    <property type="project" value="UniProtKB-UniRule"/>
</dbReference>
<comment type="subcellular location">
    <subcellularLocation>
        <location evidence="3 16">Cytoplasm</location>
    </subcellularLocation>
</comment>
<dbReference type="InterPro" id="IPR036318">
    <property type="entry name" value="FAD-bd_PCMH-like_sf"/>
</dbReference>
<keyword evidence="5 16" id="KW-0963">Cytoplasm</keyword>
<evidence type="ECO:0000256" key="3">
    <source>
        <dbReference type="ARBA" id="ARBA00004496"/>
    </source>
</evidence>
<protein>
    <recommendedName>
        <fullName evidence="16">UDP-N-acetylenolpyruvoylglucosamine reductase</fullName>
        <ecNumber evidence="16">1.3.1.98</ecNumber>
    </recommendedName>
    <alternativeName>
        <fullName evidence="16">UDP-N-acetylmuramate dehydrogenase</fullName>
    </alternativeName>
</protein>
<feature type="active site" evidence="16">
    <location>
        <position position="180"/>
    </location>
</feature>
<dbReference type="GO" id="GO:0051301">
    <property type="term" value="P:cell division"/>
    <property type="evidence" value="ECO:0007669"/>
    <property type="project" value="UniProtKB-KW"/>
</dbReference>
<proteinExistence type="inferred from homology"/>
<comment type="pathway">
    <text evidence="4 16">Cell wall biogenesis; peptidoglycan biosynthesis.</text>
</comment>
<feature type="active site" description="Proton donor" evidence="16">
    <location>
        <position position="230"/>
    </location>
</feature>
<dbReference type="Gene3D" id="3.90.78.10">
    <property type="entry name" value="UDP-N-acetylenolpyruvoylglucosamine reductase, C-terminal domain"/>
    <property type="match status" value="1"/>
</dbReference>
<dbReference type="GO" id="GO:0071555">
    <property type="term" value="P:cell wall organization"/>
    <property type="evidence" value="ECO:0007669"/>
    <property type="project" value="UniProtKB-KW"/>
</dbReference>
<dbReference type="Gene3D" id="3.30.43.10">
    <property type="entry name" value="Uridine Diphospho-n-acetylenolpyruvylglucosamine Reductase, domain 2"/>
    <property type="match status" value="1"/>
</dbReference>
<organism evidence="18 19">
    <name type="scientific">Eubacterium oxidoreducens</name>
    <dbReference type="NCBI Taxonomy" id="1732"/>
    <lineage>
        <taxon>Bacteria</taxon>
        <taxon>Bacillati</taxon>
        <taxon>Bacillota</taxon>
        <taxon>Clostridia</taxon>
        <taxon>Eubacteriales</taxon>
        <taxon>Eubacteriaceae</taxon>
        <taxon>Eubacterium</taxon>
    </lineage>
</organism>
<dbReference type="PANTHER" id="PTHR21071:SF4">
    <property type="entry name" value="UDP-N-ACETYLENOLPYRUVOYLGLUCOSAMINE REDUCTASE"/>
    <property type="match status" value="1"/>
</dbReference>
<dbReference type="UniPathway" id="UPA00219"/>
<evidence type="ECO:0000256" key="4">
    <source>
        <dbReference type="ARBA" id="ARBA00004752"/>
    </source>
</evidence>
<evidence type="ECO:0000256" key="9">
    <source>
        <dbReference type="ARBA" id="ARBA00022857"/>
    </source>
</evidence>
<evidence type="ECO:0000256" key="8">
    <source>
        <dbReference type="ARBA" id="ARBA00022827"/>
    </source>
</evidence>
<comment type="catalytic activity">
    <reaction evidence="15 16">
        <text>UDP-N-acetyl-alpha-D-muramate + NADP(+) = UDP-N-acetyl-3-O-(1-carboxyvinyl)-alpha-D-glucosamine + NADPH + H(+)</text>
        <dbReference type="Rhea" id="RHEA:12248"/>
        <dbReference type="ChEBI" id="CHEBI:15378"/>
        <dbReference type="ChEBI" id="CHEBI:57783"/>
        <dbReference type="ChEBI" id="CHEBI:58349"/>
        <dbReference type="ChEBI" id="CHEBI:68483"/>
        <dbReference type="ChEBI" id="CHEBI:70757"/>
        <dbReference type="EC" id="1.3.1.98"/>
    </reaction>
</comment>
<dbReference type="GO" id="GO:0005829">
    <property type="term" value="C:cytosol"/>
    <property type="evidence" value="ECO:0007669"/>
    <property type="project" value="TreeGrafter"/>
</dbReference>
<evidence type="ECO:0000256" key="1">
    <source>
        <dbReference type="ARBA" id="ARBA00001974"/>
    </source>
</evidence>
<dbReference type="InterPro" id="IPR016166">
    <property type="entry name" value="FAD-bd_PCMH"/>
</dbReference>
<evidence type="ECO:0000256" key="7">
    <source>
        <dbReference type="ARBA" id="ARBA00022630"/>
    </source>
</evidence>
<dbReference type="GO" id="GO:0009252">
    <property type="term" value="P:peptidoglycan biosynthetic process"/>
    <property type="evidence" value="ECO:0007669"/>
    <property type="project" value="UniProtKB-UniRule"/>
</dbReference>
<dbReference type="STRING" id="1732.SAMN02910417_02229"/>
<evidence type="ECO:0000256" key="15">
    <source>
        <dbReference type="ARBA" id="ARBA00048914"/>
    </source>
</evidence>
<dbReference type="InterPro" id="IPR016169">
    <property type="entry name" value="FAD-bd_PCMH_sub2"/>
</dbReference>
<evidence type="ECO:0000256" key="14">
    <source>
        <dbReference type="ARBA" id="ARBA00023316"/>
    </source>
</evidence>
<comment type="similarity">
    <text evidence="16">Belongs to the MurB family.</text>
</comment>
<evidence type="ECO:0000256" key="2">
    <source>
        <dbReference type="ARBA" id="ARBA00003921"/>
    </source>
</evidence>
<comment type="cofactor">
    <cofactor evidence="1 16">
        <name>FAD</name>
        <dbReference type="ChEBI" id="CHEBI:57692"/>
    </cofactor>
</comment>
<dbReference type="PANTHER" id="PTHR21071">
    <property type="entry name" value="UDP-N-ACETYLENOLPYRUVOYLGLUCOSAMINE REDUCTASE"/>
    <property type="match status" value="1"/>
</dbReference>
<dbReference type="GO" id="GO:0071949">
    <property type="term" value="F:FAD binding"/>
    <property type="evidence" value="ECO:0007669"/>
    <property type="project" value="InterPro"/>
</dbReference>
<keyword evidence="9 16" id="KW-0521">NADP</keyword>
<sequence length="309" mass="33453">MEKEQMIKTIQNVLSKEQILPDEAMAKHTSFRVGGKAKLMLTPTIEQMPSLIRLLHKEGIGYLVKGNGSNLLVGDEGIDGVVIELSTKAANITCAHIDDKIVLNVQAGCLLSKIANRALEESAKGFEFAAGIPGTFGGAVVMNAGAYGGEIKDVLKTAKILTKEGEVLELTAKELELSYRHSIVPEREYIVLGGTLVLDKGNPSNIKERMEELKVQRTTKQPLEYPSAGSTFKRPEGYFAGKLIEDAGLKGYTIGGAQVSQKHSGFVINTGDATAQDILELIQTVQAKVKEQFGVELEPEVKIVGTFRK</sequence>
<dbReference type="InterPro" id="IPR006094">
    <property type="entry name" value="Oxid_FAD_bind_N"/>
</dbReference>
<feature type="domain" description="FAD-binding PCMH-type" evidence="17">
    <location>
        <begin position="32"/>
        <end position="201"/>
    </location>
</feature>
<keyword evidence="7 16" id="KW-0285">Flavoprotein</keyword>
<dbReference type="EC" id="1.3.1.98" evidence="16"/>
<keyword evidence="6 16" id="KW-0132">Cell division</keyword>
<keyword evidence="13 16" id="KW-0131">Cell cycle</keyword>
<keyword evidence="14 16" id="KW-0961">Cell wall biogenesis/degradation</keyword>
<dbReference type="SUPFAM" id="SSF56194">
    <property type="entry name" value="Uridine diphospho-N-Acetylenolpyruvylglucosamine reductase, MurB, C-terminal domain"/>
    <property type="match status" value="1"/>
</dbReference>
<keyword evidence="8 16" id="KW-0274">FAD</keyword>
<dbReference type="InterPro" id="IPR011601">
    <property type="entry name" value="MurB_C"/>
</dbReference>
<dbReference type="InterPro" id="IPR016167">
    <property type="entry name" value="FAD-bd_PCMH_sub1"/>
</dbReference>
<evidence type="ECO:0000259" key="17">
    <source>
        <dbReference type="PROSITE" id="PS51387"/>
    </source>
</evidence>
<name>A0A1G6CAL7_EUBOX</name>
<dbReference type="Gene3D" id="3.30.465.10">
    <property type="match status" value="1"/>
</dbReference>
<reference evidence="18 19" key="1">
    <citation type="submission" date="2016-10" db="EMBL/GenBank/DDBJ databases">
        <authorList>
            <person name="de Groot N.N."/>
        </authorList>
    </citation>
    <scope>NUCLEOTIDE SEQUENCE [LARGE SCALE GENOMIC DNA]</scope>
    <source>
        <strain evidence="18 19">DSM 3217</strain>
    </source>
</reference>
<dbReference type="EMBL" id="FMXR01000017">
    <property type="protein sequence ID" value="SDB29900.1"/>
    <property type="molecule type" value="Genomic_DNA"/>
</dbReference>
<evidence type="ECO:0000256" key="6">
    <source>
        <dbReference type="ARBA" id="ARBA00022618"/>
    </source>
</evidence>
<evidence type="ECO:0000313" key="18">
    <source>
        <dbReference type="EMBL" id="SDB29900.1"/>
    </source>
</evidence>